<dbReference type="PANTHER" id="PTHR21137:SF42">
    <property type="entry name" value="ODORANT RECEPTOR 83A"/>
    <property type="match status" value="1"/>
</dbReference>
<comment type="subcellular location">
    <subcellularLocation>
        <location evidence="9">Cell membrane</location>
        <topology evidence="9">Multi-pass membrane protein</topology>
    </subcellularLocation>
    <subcellularLocation>
        <location evidence="1">Membrane</location>
        <topology evidence="1">Multi-pass membrane protein</topology>
    </subcellularLocation>
</comment>
<evidence type="ECO:0000256" key="4">
    <source>
        <dbReference type="ARBA" id="ARBA00022725"/>
    </source>
</evidence>
<organism evidence="10">
    <name type="scientific">Propsilocerus akamusi</name>
    <dbReference type="NCBI Taxonomy" id="903466"/>
    <lineage>
        <taxon>Eukaryota</taxon>
        <taxon>Metazoa</taxon>
        <taxon>Ecdysozoa</taxon>
        <taxon>Arthropoda</taxon>
        <taxon>Hexapoda</taxon>
        <taxon>Insecta</taxon>
        <taxon>Pterygota</taxon>
        <taxon>Neoptera</taxon>
        <taxon>Endopterygota</taxon>
        <taxon>Diptera</taxon>
        <taxon>Nematocera</taxon>
        <taxon>Chironomoidea</taxon>
        <taxon>Chironomidae</taxon>
        <taxon>Propsilocerus</taxon>
    </lineage>
</organism>
<evidence type="ECO:0000256" key="2">
    <source>
        <dbReference type="ARBA" id="ARBA00022606"/>
    </source>
</evidence>
<dbReference type="InterPro" id="IPR004117">
    <property type="entry name" value="7tm6_olfct_rcpt"/>
</dbReference>
<dbReference type="GO" id="GO:0007165">
    <property type="term" value="P:signal transduction"/>
    <property type="evidence" value="ECO:0007669"/>
    <property type="project" value="UniProtKB-KW"/>
</dbReference>
<sequence length="344" mass="40172">MNFDKSLDELISYLMNFGTYFFGYFLLCLFQLRFEKFRILMEFVLANFRKRSAKGLTFISFDGSISAASKFFVFWIVSCLSGALSWFLYPMLTGFNDLPLKSWYPFDVTSSPGYQIAFFMQLLGQLFIPFVFGGWAGTYMTMIILGCAQYDILFASLKNIGESTGGKDEKNIFAFRLKQESYKNEIHEVNQYIFSREELDEYSEDHESHNAALIDCVEHHQMILEFADLFEHFYRVYFITKLFFNEIFQTQLSLVKMSVLFFYLSLGCSDLMILCYFAELLKYQSSRATEALMRSDWETFDGPTKRGMIIFMMNARKPIQLVAGKILNLDMKQFLAAMKTTKTF</sequence>
<dbReference type="GO" id="GO:0004984">
    <property type="term" value="F:olfactory receptor activity"/>
    <property type="evidence" value="ECO:0007669"/>
    <property type="project" value="InterPro"/>
</dbReference>
<feature type="transmembrane region" description="Helical" evidence="9">
    <location>
        <begin position="260"/>
        <end position="278"/>
    </location>
</feature>
<feature type="transmembrane region" description="Helical" evidence="9">
    <location>
        <begin position="71"/>
        <end position="92"/>
    </location>
</feature>
<reference evidence="10" key="1">
    <citation type="submission" date="2019-07" db="EMBL/GenBank/DDBJ databases">
        <title>Identification and Expression Pattern of Chemosensory Genes from the Transcriptome of the Propsilocerus akamusi.</title>
        <authorList>
            <person name="Yan C."/>
            <person name="Pan L."/>
        </authorList>
    </citation>
    <scope>NUCLEOTIDE SEQUENCE</scope>
</reference>
<evidence type="ECO:0000256" key="1">
    <source>
        <dbReference type="ARBA" id="ARBA00004141"/>
    </source>
</evidence>
<keyword evidence="7 9" id="KW-0675">Receptor</keyword>
<evidence type="ECO:0000256" key="8">
    <source>
        <dbReference type="ARBA" id="ARBA00023224"/>
    </source>
</evidence>
<evidence type="ECO:0000256" key="9">
    <source>
        <dbReference type="RuleBase" id="RU351113"/>
    </source>
</evidence>
<comment type="similarity">
    <text evidence="9">Belongs to the insect chemoreceptor superfamily. Heteromeric odorant receptor channel (TC 1.A.69) family.</text>
</comment>
<evidence type="ECO:0000313" key="10">
    <source>
        <dbReference type="EMBL" id="QGW50714.1"/>
    </source>
</evidence>
<keyword evidence="6 9" id="KW-0472">Membrane</keyword>
<dbReference type="GO" id="GO:0005549">
    <property type="term" value="F:odorant binding"/>
    <property type="evidence" value="ECO:0007669"/>
    <property type="project" value="InterPro"/>
</dbReference>
<evidence type="ECO:0000256" key="6">
    <source>
        <dbReference type="ARBA" id="ARBA00023136"/>
    </source>
</evidence>
<dbReference type="EMBL" id="MN133041">
    <property type="protein sequence ID" value="QGW50714.1"/>
    <property type="molecule type" value="mRNA"/>
</dbReference>
<keyword evidence="3 9" id="KW-0812">Transmembrane</keyword>
<evidence type="ECO:0000256" key="7">
    <source>
        <dbReference type="ARBA" id="ARBA00023170"/>
    </source>
</evidence>
<dbReference type="AlphaFoldDB" id="A0A7D0P9T8"/>
<keyword evidence="2 9" id="KW-0716">Sensory transduction</keyword>
<dbReference type="GO" id="GO:0005886">
    <property type="term" value="C:plasma membrane"/>
    <property type="evidence" value="ECO:0007669"/>
    <property type="project" value="UniProtKB-SubCell"/>
</dbReference>
<evidence type="ECO:0000256" key="5">
    <source>
        <dbReference type="ARBA" id="ARBA00022989"/>
    </source>
</evidence>
<dbReference type="Pfam" id="PF02949">
    <property type="entry name" value="7tm_6"/>
    <property type="match status" value="1"/>
</dbReference>
<keyword evidence="4 9" id="KW-0552">Olfaction</keyword>
<accession>A0A7D0P9T8</accession>
<keyword evidence="8 9" id="KW-0807">Transducer</keyword>
<feature type="transmembrane region" description="Helical" evidence="9">
    <location>
        <begin position="112"/>
        <end position="132"/>
    </location>
</feature>
<feature type="transmembrane region" description="Helical" evidence="9">
    <location>
        <begin position="12"/>
        <end position="32"/>
    </location>
</feature>
<proteinExistence type="evidence at transcript level"/>
<keyword evidence="5 9" id="KW-1133">Transmembrane helix</keyword>
<dbReference type="PANTHER" id="PTHR21137">
    <property type="entry name" value="ODORANT RECEPTOR"/>
    <property type="match status" value="1"/>
</dbReference>
<name>A0A7D0P9T8_9DIPT</name>
<evidence type="ECO:0000256" key="3">
    <source>
        <dbReference type="ARBA" id="ARBA00022692"/>
    </source>
</evidence>
<protein>
    <recommendedName>
        <fullName evidence="9">Odorant receptor</fullName>
    </recommendedName>
</protein>
<comment type="caution">
    <text evidence="9">Lacks conserved residue(s) required for the propagation of feature annotation.</text>
</comment>